<reference evidence="10" key="1">
    <citation type="submission" date="2013-10" db="EMBL/GenBank/DDBJ databases">
        <title>Genomic analysis of the causative agents of coccidiosis in chickens.</title>
        <authorList>
            <person name="Reid A.J."/>
            <person name="Blake D."/>
            <person name="Billington K."/>
            <person name="Browne H."/>
            <person name="Dunn M."/>
            <person name="Hung S."/>
            <person name="Kawahara F."/>
            <person name="Miranda-Saavedra D."/>
            <person name="Mourier T."/>
            <person name="Nagra H."/>
            <person name="Otto T.D."/>
            <person name="Rawlings N."/>
            <person name="Sanchez A."/>
            <person name="Sanders M."/>
            <person name="Subramaniam C."/>
            <person name="Tay Y."/>
            <person name="Dear P."/>
            <person name="Doerig C."/>
            <person name="Gruber A."/>
            <person name="Parkinson J."/>
            <person name="Shirley M."/>
            <person name="Wan K.L."/>
            <person name="Berriman M."/>
            <person name="Tomley F."/>
            <person name="Pain A."/>
        </authorList>
    </citation>
    <scope>NUCLEOTIDE SEQUENCE [LARGE SCALE GENOMIC DNA]</scope>
    <source>
        <strain evidence="10">Houghton</strain>
    </source>
</reference>
<evidence type="ECO:0000313" key="11">
    <source>
        <dbReference type="Proteomes" id="UP000030754"/>
    </source>
</evidence>
<feature type="domain" description="Guanylate cyclase" evidence="9">
    <location>
        <begin position="2457"/>
        <end position="2671"/>
    </location>
</feature>
<gene>
    <name evidence="10" type="ORF">ENH_00041780</name>
</gene>
<evidence type="ECO:0000256" key="6">
    <source>
        <dbReference type="ARBA" id="ARBA00023239"/>
    </source>
</evidence>
<dbReference type="Pfam" id="PF00211">
    <property type="entry name" value="Guanylate_cyc"/>
    <property type="match status" value="2"/>
</dbReference>
<feature type="transmembrane region" description="Helical" evidence="8">
    <location>
        <begin position="1888"/>
        <end position="1907"/>
    </location>
</feature>
<dbReference type="InterPro" id="IPR036412">
    <property type="entry name" value="HAD-like_sf"/>
</dbReference>
<evidence type="ECO:0000256" key="7">
    <source>
        <dbReference type="SAM" id="MobiDB-lite"/>
    </source>
</evidence>
<feature type="transmembrane region" description="Helical" evidence="8">
    <location>
        <begin position="3037"/>
        <end position="3063"/>
    </location>
</feature>
<name>U6N1B2_9EIME</name>
<feature type="transmembrane region" description="Helical" evidence="8">
    <location>
        <begin position="2279"/>
        <end position="2296"/>
    </location>
</feature>
<feature type="region of interest" description="Disordered" evidence="7">
    <location>
        <begin position="866"/>
        <end position="909"/>
    </location>
</feature>
<feature type="transmembrane region" description="Helical" evidence="8">
    <location>
        <begin position="1655"/>
        <end position="1676"/>
    </location>
</feature>
<feature type="compositionally biased region" description="Low complexity" evidence="7">
    <location>
        <begin position="2945"/>
        <end position="2957"/>
    </location>
</feature>
<evidence type="ECO:0000259" key="9">
    <source>
        <dbReference type="PROSITE" id="PS50125"/>
    </source>
</evidence>
<feature type="compositionally biased region" description="Basic and acidic residues" evidence="7">
    <location>
        <begin position="888"/>
        <end position="905"/>
    </location>
</feature>
<feature type="region of interest" description="Disordered" evidence="7">
    <location>
        <begin position="1054"/>
        <end position="1086"/>
    </location>
</feature>
<feature type="compositionally biased region" description="Low complexity" evidence="7">
    <location>
        <begin position="1060"/>
        <end position="1072"/>
    </location>
</feature>
<feature type="region of interest" description="Disordered" evidence="7">
    <location>
        <begin position="2920"/>
        <end position="2967"/>
    </location>
</feature>
<dbReference type="Gene3D" id="3.30.70.1230">
    <property type="entry name" value="Nucleotide cyclase"/>
    <property type="match status" value="2"/>
</dbReference>
<dbReference type="GO" id="GO:0000166">
    <property type="term" value="F:nucleotide binding"/>
    <property type="evidence" value="ECO:0007669"/>
    <property type="project" value="UniProtKB-KW"/>
</dbReference>
<dbReference type="SUPFAM" id="SSF55073">
    <property type="entry name" value="Nucleotide cyclase"/>
    <property type="match status" value="2"/>
</dbReference>
<evidence type="ECO:0000256" key="4">
    <source>
        <dbReference type="ARBA" id="ARBA00022989"/>
    </source>
</evidence>
<dbReference type="Gene3D" id="2.70.150.10">
    <property type="entry name" value="Calcium-transporting ATPase, cytoplasmic transduction domain A"/>
    <property type="match status" value="1"/>
</dbReference>
<feature type="transmembrane region" description="Helical" evidence="8">
    <location>
        <begin position="1587"/>
        <end position="1606"/>
    </location>
</feature>
<dbReference type="InterPro" id="IPR008250">
    <property type="entry name" value="ATPase_P-typ_transduc_dom_A_sf"/>
</dbReference>
<proteinExistence type="predicted"/>
<keyword evidence="6 10" id="KW-0456">Lyase</keyword>
<feature type="region of interest" description="Disordered" evidence="7">
    <location>
        <begin position="1"/>
        <end position="54"/>
    </location>
</feature>
<dbReference type="OrthoDB" id="345827at2759"/>
<keyword evidence="4 8" id="KW-1133">Transmembrane helix</keyword>
<feature type="region of interest" description="Disordered" evidence="7">
    <location>
        <begin position="2785"/>
        <end position="2812"/>
    </location>
</feature>
<dbReference type="GeneID" id="25474335"/>
<evidence type="ECO:0000256" key="5">
    <source>
        <dbReference type="ARBA" id="ARBA00023136"/>
    </source>
</evidence>
<evidence type="ECO:0000256" key="3">
    <source>
        <dbReference type="ARBA" id="ARBA00022741"/>
    </source>
</evidence>
<sequence length="3413" mass="376583">MHSERQTTTGPSGDPVPASVEAGGAASGVAREMSSSHSSSSGSRRSSGSKTSRLFSSGGGLWGSSALPSAPLLGTQRTLLNAKKERLSRGTRLLMPYWAARQVVINPVNEEETCPPTPAARGRMQFSLSHFFCSCWRLLSRPTNIWLVAMCILSVVVYGSEEPSLGSIPHQVLRLMGAPLLLLLSIVAFAGLNIQSSSRREAIAATVSSAFCCHVLDGREPVLKEAAWGDLRVGNIVRVYAGECVPADLLILTCGHSESAILDLRMVEGAARFTRRYCVRETKADYTLTALAGLRGRVVCENMNPDSPHFKGTIRFDARPRGTRIVANNVAPRGSILRWTQWIDGLVLHASEDVAFLQPRRKRKTRSSELDSACNIIVGFFAVVTFLLGVALLVIEGLTGTNQDWTFDVPQYKAQLSQCLLLLSCGPVALTLALDILKLRRKENLVQPLRALPDRWKDLPDQDTEHNANRRQHLLHTWQLEEEKESHQKQGPSLGGTEYYAPELYGQLISPSALDDLSRANFLLFDKGATVSGSTLQLKGICAGGRSFVKRYGMYAKLGSNSILEESRFGEPRGAQLAEELSTESPCQRTQNASGSSAEIRENIVSKDKSSCTNSTRARFNRCKQCDIRVEDLTMIEHYYTKHRDERSRLEALAQVASICHCATPYRSRRATEGKKEEANDSPVTPEATRAQADIDFQSTLPEDATILKLCGILGYKPIFRRGMQLHVERSTASMPCCPCQLQGTTLTSTTKSSGGSSQTPALKTEGLAESGCCCKATPLQTLVEAVFGEKLCAAYCNPVCLLEVVGTHAPSPRRPRLACVVKPMGHRSGALLVVRGAPEDLANISQGGIEALHAIEQGKVVLDTPRDKTRFSESSSNTSSSDSGVDETPKICSKKEESDAERTGMRGQACEDASRVRQILLAAQRFSLEGSLPLVYAVRVLSAEELALYMQLSEEASNSMYRQEERHERVITSFETNLQIVGCVAVAEKLQPRVCETLATLRGVGIRQVLLAGADKHVALAAARHCGLLTSFEWNNTVTAGTEGIEQVRNIGPAHHHLGGPPSGAAGSVAADDGDYTSHGDSNEPTRVNRNSYCRQCYEDMHLASSDHPADEMHQNSPRAFCPGTLHGLMTNTPASLSQWAVADANYLLQRCSAELTYYARKDRRRLQSPSASLWACECGTAVSRRRVFKTSNRRRSFGGEGRRIGEFLADRSCSRTKGYFRREKDATSCQREILNKDLRPRRRVLRHRIETKEGQNVSLSSLPLRRKLRIGRCFLQVFEDMWRQSRVHGQGICLLSDAASLSFFFSHKLLQGLLVYAICRADTNVCAEVRGQLKQQLVACIKASLKPQPIVIAAGSSAEDAAMMREATIGILMLQALTPAEEATYVAEGPAEHMTDPVTSSENGAKPPVARHLRRTFLPNSRKTSHAFLPLLPEQEPGAKRRKSLPLPAAPENCQAPKGRINSMDSGLNGLLKQASSVFQQDLVVQQHQQATQSTNQGPGRVGRNSVTNNCTFVPYMQAACLCGSSADVVLESFHSLCSLIFRDALFERAQSVLLIDQVIYSTSVLLAFLFAMLATNLLDSGDPTGLVNCIWFSLIAIAAACLTSRPMAAALDDELLWTVLEGVTTAVTVFILLFRALSEGLRMGVLLHLTDFFFAAFCFGIVVRPWLIALSIGGPAARGRTLRAAWKGVWESVDRRGFNTCQADGQFRSRYRAEAAQPLLLQSAEAATRRGNAHSRQNVESCHQTTDVSGCVFRPSASSGPASAPRLRDTYMVPVGQDTAASPYSSAEDLHIKEVQAPMGYFGLNTKEQHDSPSRFLNSNLKASPNMFMRWCEQLRARLKLLRFFFKVLFLLSLPWLITILQLLMFYDETSAMKHLHVLPYSFPAWWLVLIPCTTVTVLVAGLFRQINVLLGAEKVLMAAEDASAAARAVAAIGRAADTRSPQPQAQNQPKQRSLACFGYCMHDRSALQQLCSICSAFDAIDVSLLRQLESSIGVQKTQSNQIEEQSLEPLQRNTNSLHFLECFASCTARCSYHIQQHLLLLQKIAARLPAPFRFSLQNGEAVLHSLSLHPAGKAIVRSSKSLPVASESPVFAALSWEVRRQLATSGGGFLVGFGKTAESGDERRLRRAMTDTTSLFSECNVVVEGDWSSESLFESESEFEGTSPSAPPVVCDEATTEQRANEALKGFSLTFRDPYLEADYQSARERELRRSMLAFRSTLGVLLALWIIFNLVTLTVQRGINTSRDRWDLVLSFVPFIPLAVVLIWSFRRSFASRFEGLVGFSAVAYIVLQNIVDYRLSSDGMDTSLSVILVVAVMLRLPFKLATSLNLLYVFSNILRYVLGFYNQSYFCRFACMNSPPRLFYPFSAVPCKEGFSLDRLERCVPADSILHKLMAPLKTRQELLAVAVAHEIGSTPEEVLSQREPRCLCIWQLLSPMNMPNAIPYYLCSPPLFLSVLFCDVADFHSLVCAFSLPQDLVKLLDALFLCFDKLSEQFQLVKIETVFETYLAAAGKAATEQKANVKFSRKYLVCADTASVRLNDPVLADDAGGQMDEERDSFSERDLLKVQQGAFSAVETALAMLQVTLYITYDSAEPSSVRNPEETQSQQSSPRENAILQTVNDGGCQRQTRRVRVKIGIHSGNVISGVVGFRKPQYALFGDTVNTASRMKSTSVADGIHISGATHKFVAHDQQFKWREEMVDVKGKGRMQTYFLDHVVGLRTPSEEAICRAPEPAGRYGSSSMSFAQESEDVSSYFQGVAQWPRRHRSRRWQDPSLTITRSSSAYPEAACQRLPDKPSSSSPAGRTARGVPVVDEPSHCAGCQSTSVVSESSVDGTANRPCCPRQQSSSSLGALGSVLPAADNLERNDCGCNTDCGSLARISIPLDRRSTLSNERCSRWRGAERLQRITNAVASVFSPVQFGSSGRRRRSGSHEQRASRKRSRSAASSADSPWRRAGTGGAGRTDLEEPLCKSANAVDDDAKRPKLSSRITRAFGLNARTDMVRLRFCSSDMEDSYKHNFYSNKAHINAIEQAIIIFLWMGIRWLIFWLNILFIFAALAFVLTNARDPGKKAPSEWHTADTVELSFFLTLIHHNTGLLFQHIIFVDALLITASFSSAMLVSQPTTERLRGILIVCLLLIVNLMSCYVREHDDRQTYIVNQEASALERRSLELLNDMLPKELLAEFQNDNLRLAYSHESLAFLFADICGFTAWSRSVSAEQVLSLLQRLFTRFDRDTISLNLYKLCTIGDAYVAVSGLHIDTPSQEPLGRNPDALDSFHAASTARGHTDSFASCPWRPQCEGPCGGDGRAWRERHETDEAYRVLCMARQMLEHVEAVREEMQVPGLNMRIGLHVGSCVGGVIGSRRLRYDLWGLDVLVGNDIESNGLPGQICCSREFKTAFQREEQSDLRCCE</sequence>
<dbReference type="GO" id="GO:0035556">
    <property type="term" value="P:intracellular signal transduction"/>
    <property type="evidence" value="ECO:0007669"/>
    <property type="project" value="InterPro"/>
</dbReference>
<feature type="transmembrane region" description="Helical" evidence="8">
    <location>
        <begin position="172"/>
        <end position="192"/>
    </location>
</feature>
<dbReference type="Proteomes" id="UP000030754">
    <property type="component" value="Unassembled WGS sequence"/>
</dbReference>
<evidence type="ECO:0000256" key="2">
    <source>
        <dbReference type="ARBA" id="ARBA00022692"/>
    </source>
</evidence>
<feature type="transmembrane region" description="Helical" evidence="8">
    <location>
        <begin position="2308"/>
        <end position="2324"/>
    </location>
</feature>
<keyword evidence="2 8" id="KW-0812">Transmembrane</keyword>
<feature type="compositionally biased region" description="Low complexity" evidence="7">
    <location>
        <begin position="15"/>
        <end position="54"/>
    </location>
</feature>
<evidence type="ECO:0000313" key="10">
    <source>
        <dbReference type="EMBL" id="CDJ67735.1"/>
    </source>
</evidence>
<keyword evidence="3" id="KW-0547">Nucleotide-binding</keyword>
<dbReference type="Gene3D" id="3.40.50.1000">
    <property type="entry name" value="HAD superfamily/HAD-like"/>
    <property type="match status" value="2"/>
</dbReference>
<organism evidence="10 11">
    <name type="scientific">Eimeria necatrix</name>
    <dbReference type="NCBI Taxonomy" id="51315"/>
    <lineage>
        <taxon>Eukaryota</taxon>
        <taxon>Sar</taxon>
        <taxon>Alveolata</taxon>
        <taxon>Apicomplexa</taxon>
        <taxon>Conoidasida</taxon>
        <taxon>Coccidia</taxon>
        <taxon>Eucoccidiorida</taxon>
        <taxon>Eimeriorina</taxon>
        <taxon>Eimeriidae</taxon>
        <taxon>Eimeria</taxon>
    </lineage>
</organism>
<dbReference type="EMBL" id="HG724771">
    <property type="protein sequence ID" value="CDJ67735.1"/>
    <property type="molecule type" value="Genomic_DNA"/>
</dbReference>
<dbReference type="CDD" id="cd07302">
    <property type="entry name" value="CHD"/>
    <property type="match status" value="2"/>
</dbReference>
<feature type="transmembrane region" description="Helical" evidence="8">
    <location>
        <begin position="370"/>
        <end position="395"/>
    </location>
</feature>
<dbReference type="SUPFAM" id="SSF56784">
    <property type="entry name" value="HAD-like"/>
    <property type="match status" value="1"/>
</dbReference>
<dbReference type="InterPro" id="IPR029787">
    <property type="entry name" value="Nucleotide_cyclase"/>
</dbReference>
<keyword evidence="11" id="KW-1185">Reference proteome</keyword>
<accession>U6N1B2</accession>
<dbReference type="SMART" id="SM00044">
    <property type="entry name" value="CYCc"/>
    <property type="match status" value="2"/>
</dbReference>
<feature type="transmembrane region" description="Helical" evidence="8">
    <location>
        <begin position="144"/>
        <end position="160"/>
    </location>
</feature>
<dbReference type="InterPro" id="IPR050401">
    <property type="entry name" value="Cyclic_nucleotide_synthase"/>
</dbReference>
<dbReference type="InterPro" id="IPR023214">
    <property type="entry name" value="HAD_sf"/>
</dbReference>
<dbReference type="GO" id="GO:0016020">
    <property type="term" value="C:membrane"/>
    <property type="evidence" value="ECO:0007669"/>
    <property type="project" value="UniProtKB-SubCell"/>
</dbReference>
<dbReference type="VEuPathDB" id="ToxoDB:ENH_00041780"/>
<feature type="compositionally biased region" description="Low complexity" evidence="7">
    <location>
        <begin position="873"/>
        <end position="884"/>
    </location>
</feature>
<keyword evidence="5 8" id="KW-0472">Membrane</keyword>
<feature type="transmembrane region" description="Helical" evidence="8">
    <location>
        <begin position="3103"/>
        <end position="3123"/>
    </location>
</feature>
<dbReference type="GO" id="GO:0004383">
    <property type="term" value="F:guanylate cyclase activity"/>
    <property type="evidence" value="ECO:0007669"/>
    <property type="project" value="UniProtKB-EC"/>
</dbReference>
<feature type="domain" description="Guanylate cyclase" evidence="9">
    <location>
        <begin position="3201"/>
        <end position="3383"/>
    </location>
</feature>
<feature type="transmembrane region" description="Helical" evidence="8">
    <location>
        <begin position="3129"/>
        <end position="3148"/>
    </location>
</feature>
<dbReference type="RefSeq" id="XP_013436202.1">
    <property type="nucleotide sequence ID" value="XM_013580748.1"/>
</dbReference>
<feature type="transmembrane region" description="Helical" evidence="8">
    <location>
        <begin position="2217"/>
        <end position="2241"/>
    </location>
</feature>
<comment type="subcellular location">
    <subcellularLocation>
        <location evidence="1">Membrane</location>
    </subcellularLocation>
</comment>
<reference evidence="10" key="2">
    <citation type="submission" date="2013-10" db="EMBL/GenBank/DDBJ databases">
        <authorList>
            <person name="Aslett M."/>
        </authorList>
    </citation>
    <scope>NUCLEOTIDE SEQUENCE [LARGE SCALE GENOMIC DNA]</scope>
    <source>
        <strain evidence="10">Houghton</strain>
    </source>
</reference>
<evidence type="ECO:0000256" key="1">
    <source>
        <dbReference type="ARBA" id="ARBA00004370"/>
    </source>
</evidence>
<dbReference type="PANTHER" id="PTHR11920">
    <property type="entry name" value="GUANYLYL CYCLASE"/>
    <property type="match status" value="1"/>
</dbReference>
<dbReference type="SUPFAM" id="SSF81653">
    <property type="entry name" value="Calcium ATPase, transduction domain A"/>
    <property type="match status" value="1"/>
</dbReference>
<feature type="region of interest" description="Disordered" evidence="7">
    <location>
        <begin position="1437"/>
        <end position="1459"/>
    </location>
</feature>
<dbReference type="InterPro" id="IPR001054">
    <property type="entry name" value="A/G_cyclase"/>
</dbReference>
<protein>
    <submittedName>
        <fullName evidence="10">Guanylate cyclase, related</fullName>
        <ecNumber evidence="10">4.6.1.2</ecNumber>
    </submittedName>
</protein>
<dbReference type="PANTHER" id="PTHR11920:SF335">
    <property type="entry name" value="GUANYLATE CYCLASE"/>
    <property type="match status" value="1"/>
</dbReference>
<dbReference type="PROSITE" id="PS50125">
    <property type="entry name" value="GUANYLATE_CYCLASE_2"/>
    <property type="match status" value="2"/>
</dbReference>
<feature type="transmembrane region" description="Helical" evidence="8">
    <location>
        <begin position="1847"/>
        <end position="1868"/>
    </location>
</feature>
<feature type="transmembrane region" description="Helical" evidence="8">
    <location>
        <begin position="1618"/>
        <end position="1640"/>
    </location>
</feature>
<evidence type="ECO:0000256" key="8">
    <source>
        <dbReference type="SAM" id="Phobius"/>
    </source>
</evidence>
<feature type="region of interest" description="Disordered" evidence="7">
    <location>
        <begin position="2597"/>
        <end position="2617"/>
    </location>
</feature>
<dbReference type="EC" id="4.6.1.2" evidence="10"/>
<feature type="transmembrane region" description="Helical" evidence="8">
    <location>
        <begin position="2253"/>
        <end position="2272"/>
    </location>
</feature>
<feature type="compositionally biased region" description="Polar residues" evidence="7">
    <location>
        <begin position="1"/>
        <end position="11"/>
    </location>
</feature>